<dbReference type="OrthoDB" id="2448479at2"/>
<dbReference type="AlphaFoldDB" id="A0A2Z2KU31"/>
<proteinExistence type="predicted"/>
<feature type="transmembrane region" description="Helical" evidence="1">
    <location>
        <begin position="335"/>
        <end position="358"/>
    </location>
</feature>
<feature type="transmembrane region" description="Helical" evidence="1">
    <location>
        <begin position="127"/>
        <end position="150"/>
    </location>
</feature>
<dbReference type="Pfam" id="PF05975">
    <property type="entry name" value="EcsB"/>
    <property type="match status" value="1"/>
</dbReference>
<dbReference type="GO" id="GO:0016020">
    <property type="term" value="C:membrane"/>
    <property type="evidence" value="ECO:0007669"/>
    <property type="project" value="InterPro"/>
</dbReference>
<feature type="transmembrane region" description="Helical" evidence="1">
    <location>
        <begin position="406"/>
        <end position="426"/>
    </location>
</feature>
<feature type="transmembrane region" description="Helical" evidence="1">
    <location>
        <begin position="83"/>
        <end position="106"/>
    </location>
</feature>
<dbReference type="KEGG" id="pdh:B9T62_35205"/>
<dbReference type="Proteomes" id="UP000249890">
    <property type="component" value="Chromosome"/>
</dbReference>
<name>A0A2Z2KU31_9BACL</name>
<dbReference type="EMBL" id="CP021780">
    <property type="protein sequence ID" value="ASA25522.1"/>
    <property type="molecule type" value="Genomic_DNA"/>
</dbReference>
<dbReference type="InterPro" id="IPR010288">
    <property type="entry name" value="EcsB_ABC"/>
</dbReference>
<accession>A0A2Z2KU31</accession>
<gene>
    <name evidence="2" type="ORF">B9T62_35205</name>
</gene>
<evidence type="ECO:0000313" key="2">
    <source>
        <dbReference type="EMBL" id="ASA25522.1"/>
    </source>
</evidence>
<feature type="transmembrane region" description="Helical" evidence="1">
    <location>
        <begin position="196"/>
        <end position="212"/>
    </location>
</feature>
<evidence type="ECO:0000256" key="1">
    <source>
        <dbReference type="SAM" id="Phobius"/>
    </source>
</evidence>
<organism evidence="2 3">
    <name type="scientific">Paenibacillus donghaensis</name>
    <dbReference type="NCBI Taxonomy" id="414771"/>
    <lineage>
        <taxon>Bacteria</taxon>
        <taxon>Bacillati</taxon>
        <taxon>Bacillota</taxon>
        <taxon>Bacilli</taxon>
        <taxon>Bacillales</taxon>
        <taxon>Paenibacillaceae</taxon>
        <taxon>Paenibacillus</taxon>
    </lineage>
</organism>
<feature type="transmembrane region" description="Helical" evidence="1">
    <location>
        <begin position="312"/>
        <end position="329"/>
    </location>
</feature>
<feature type="transmembrane region" description="Helical" evidence="1">
    <location>
        <begin position="379"/>
        <end position="400"/>
    </location>
</feature>
<protein>
    <submittedName>
        <fullName evidence="2">Uncharacterized protein</fullName>
    </submittedName>
</protein>
<keyword evidence="3" id="KW-1185">Reference proteome</keyword>
<feature type="transmembrane region" description="Helical" evidence="1">
    <location>
        <begin position="52"/>
        <end position="71"/>
    </location>
</feature>
<evidence type="ECO:0000313" key="3">
    <source>
        <dbReference type="Proteomes" id="UP000249890"/>
    </source>
</evidence>
<keyword evidence="1" id="KW-0472">Membrane</keyword>
<sequence>MSTRKLVAEEAHAAVKQTAFTFPTARRLFWRRLRSHMHEQQKIIRTAADWTVLLYFIIPGGLLGGRFYLGFWNEPLPDWIGNIPFSLAAVLLVLVLSRGGMLLLLQEGDLLFLKQRTEWIRTIMLRGIVYSLILTTLKIAAVFVLLLPFLIRSFGWSADAAAALLVLSITASWFIKPMSHIVKVQRQGWRRWLWQLPGVVLPCGIYVRVVLYGSSQPLVLWITACLFAAGAILAIRLRLGLQGTFLNDVREDYKQRMRIAALMLRGVLDKPRPTRHKPWIFRKSQPLLKSTEPESRFAAAAVKALLRNPAHLKLYLQFMGVSLVAIFIVPAVLKWIIFIVLSLLFAYWLTSFWIFFAGDDYIGILPFTKEQKAEAGARTIPLLLIPYTVLCAAVVCIPVYSWWGLLLFIPVGAAAGLLISRVYTAIRLGR</sequence>
<feature type="transmembrane region" description="Helical" evidence="1">
    <location>
        <begin position="156"/>
        <end position="175"/>
    </location>
</feature>
<keyword evidence="1" id="KW-0812">Transmembrane</keyword>
<reference evidence="2 3" key="1">
    <citation type="submission" date="2017-06" db="EMBL/GenBank/DDBJ databases">
        <title>Complete genome sequence of Paenibacillus donghaensis KCTC 13049T isolated from East Sea sediment, South Korea.</title>
        <authorList>
            <person name="Jung B.K."/>
            <person name="Hong S.-J."/>
            <person name="Shin J.-H."/>
        </authorList>
    </citation>
    <scope>NUCLEOTIDE SEQUENCE [LARGE SCALE GENOMIC DNA]</scope>
    <source>
        <strain evidence="2 3">KCTC 13049</strain>
    </source>
</reference>
<feature type="transmembrane region" description="Helical" evidence="1">
    <location>
        <begin position="218"/>
        <end position="237"/>
    </location>
</feature>
<keyword evidence="1" id="KW-1133">Transmembrane helix</keyword>